<sequence>MAQLTEPGALRLSPVVIRRRCRVAAPAVLAGLGSAELWLAAQKFDEAADRCRLLGGVLADRIAELVPAASADERRLLLRAKRNAFNARPLSDTPPVDGVAAYRLAVAERDRCAEAVDRHAAELTAATPAALRSALADPDVAASVEMSVPGLVAAARDGLGTTPARTRRRTLTLLRLVQRAATKPSPFARLTDSTVLLPGAADRPPRGHVRVDRRTVDWVRRWVRASGPAALPGDRVLLTTNPSATPADGRVSWLAGGGVRSAGCPDGLAAMLLRLRTPTPLAGLSPDGAVPPVLRQLIDCGLIEAGPSLPGWGRRTLATAAEAVGAGTGAAREIRDALLALQEIEAHPAALVTAAHARDRADAAGTGVRRLAAACGLQDDGTDRLLLTEDLVGVGASGGPRPTRRMLADLARVQAIAPLLGAELPFQLAAAVCFRDRFGEAPVPLLTAFRWFVESGRESADRLVAESTEPVLAEVLGLRSELTAGLAKLAAGANGAGTVACDGDWLAELAGALPGAVAEWTNVAWPVQWAGELLVLNGISVGFGRFAARIAGTLDEAELTRLREEIAAATPPDVVPVDIAARFGATANEHPPLLPAALAYPGSALECEPATRVDLSTITLRVEAGRLLASSTDFPGRTLLPVPHNATLPSIAPTLFRWLSRLGPSPGSTLALWDLVDAAATRPGIRHYPRLTLGELVLCRQTWKVPDAELPAEDDVLSWRRWAERTGVPRRSFVRGTTLPEPWDVLRGLASDHHVQAARARTGGAVRKPAYVDLSQPLGRPHRGTAPGETLTFTEPLPDPPAATAGGHVAEYVLETARPFHPRRTP</sequence>
<evidence type="ECO:0000313" key="2">
    <source>
        <dbReference type="Proteomes" id="UP000198582"/>
    </source>
</evidence>
<protein>
    <submittedName>
        <fullName evidence="1">Uncharacterized protein</fullName>
    </submittedName>
</protein>
<name>A0A1H8TH45_9PSEU</name>
<reference evidence="1 2" key="1">
    <citation type="submission" date="2016-10" db="EMBL/GenBank/DDBJ databases">
        <authorList>
            <person name="de Groot N.N."/>
        </authorList>
    </citation>
    <scope>NUCLEOTIDE SEQUENCE [LARGE SCALE GENOMIC DNA]</scope>
    <source>
        <strain evidence="1 2">DSM 44993</strain>
    </source>
</reference>
<dbReference type="AlphaFoldDB" id="A0A1H8TH45"/>
<dbReference type="Proteomes" id="UP000198582">
    <property type="component" value="Unassembled WGS sequence"/>
</dbReference>
<accession>A0A1H8TH45</accession>
<keyword evidence="2" id="KW-1185">Reference proteome</keyword>
<proteinExistence type="predicted"/>
<dbReference type="RefSeq" id="WP_091614387.1">
    <property type="nucleotide sequence ID" value="NZ_FOEF01000002.1"/>
</dbReference>
<dbReference type="EMBL" id="FOEF01000002">
    <property type="protein sequence ID" value="SEO90135.1"/>
    <property type="molecule type" value="Genomic_DNA"/>
</dbReference>
<organism evidence="1 2">
    <name type="scientific">Amycolatopsis saalfeldensis</name>
    <dbReference type="NCBI Taxonomy" id="394193"/>
    <lineage>
        <taxon>Bacteria</taxon>
        <taxon>Bacillati</taxon>
        <taxon>Actinomycetota</taxon>
        <taxon>Actinomycetes</taxon>
        <taxon>Pseudonocardiales</taxon>
        <taxon>Pseudonocardiaceae</taxon>
        <taxon>Amycolatopsis</taxon>
    </lineage>
</organism>
<evidence type="ECO:0000313" key="1">
    <source>
        <dbReference type="EMBL" id="SEO90135.1"/>
    </source>
</evidence>
<dbReference type="STRING" id="394193.SAMN04489732_102616"/>
<gene>
    <name evidence="1" type="ORF">SAMN04489732_102616</name>
</gene>